<organism evidence="9">
    <name type="scientific">uncultured Desulfobacteraceae bacterium</name>
    <dbReference type="NCBI Taxonomy" id="218296"/>
    <lineage>
        <taxon>Bacteria</taxon>
        <taxon>Pseudomonadati</taxon>
        <taxon>Thermodesulfobacteriota</taxon>
        <taxon>Desulfobacteria</taxon>
        <taxon>Desulfobacterales</taxon>
        <taxon>Desulfobacteraceae</taxon>
        <taxon>environmental samples</taxon>
    </lineage>
</organism>
<protein>
    <recommendedName>
        <fullName evidence="7">5'-nucleotidase SurE</fullName>
        <ecNumber evidence="7">3.1.3.5</ecNumber>
    </recommendedName>
    <alternativeName>
        <fullName evidence="7">Nucleoside 5'-monophosphate phosphohydrolase</fullName>
    </alternativeName>
</protein>
<evidence type="ECO:0000256" key="7">
    <source>
        <dbReference type="HAMAP-Rule" id="MF_00060"/>
    </source>
</evidence>
<evidence type="ECO:0000256" key="4">
    <source>
        <dbReference type="ARBA" id="ARBA00022723"/>
    </source>
</evidence>
<name>A0A484HGC4_9BACT</name>
<dbReference type="AlphaFoldDB" id="A0A484HGC4"/>
<keyword evidence="4 7" id="KW-0479">Metal-binding</keyword>
<evidence type="ECO:0000256" key="2">
    <source>
        <dbReference type="ARBA" id="ARBA00011062"/>
    </source>
</evidence>
<evidence type="ECO:0000256" key="3">
    <source>
        <dbReference type="ARBA" id="ARBA00022490"/>
    </source>
</evidence>
<comment type="cofactor">
    <cofactor evidence="7">
        <name>a divalent metal cation</name>
        <dbReference type="ChEBI" id="CHEBI:60240"/>
    </cofactor>
    <text evidence="7">Binds 1 divalent metal cation per subunit.</text>
</comment>
<dbReference type="PANTHER" id="PTHR30457:SF12">
    <property type="entry name" value="5'_3'-NUCLEOTIDASE SURE"/>
    <property type="match status" value="1"/>
</dbReference>
<keyword evidence="3 7" id="KW-0963">Cytoplasm</keyword>
<dbReference type="InterPro" id="IPR002828">
    <property type="entry name" value="SurE-like_Pase/nucleotidase"/>
</dbReference>
<dbReference type="SUPFAM" id="SSF64167">
    <property type="entry name" value="SurE-like"/>
    <property type="match status" value="1"/>
</dbReference>
<comment type="catalytic activity">
    <reaction evidence="1 7">
        <text>a ribonucleoside 5'-phosphate + H2O = a ribonucleoside + phosphate</text>
        <dbReference type="Rhea" id="RHEA:12484"/>
        <dbReference type="ChEBI" id="CHEBI:15377"/>
        <dbReference type="ChEBI" id="CHEBI:18254"/>
        <dbReference type="ChEBI" id="CHEBI:43474"/>
        <dbReference type="ChEBI" id="CHEBI:58043"/>
        <dbReference type="EC" id="3.1.3.5"/>
    </reaction>
</comment>
<reference evidence="9" key="1">
    <citation type="submission" date="2019-01" db="EMBL/GenBank/DDBJ databases">
        <authorList>
            <consortium name="Genoscope - CEA"/>
            <person name="William W."/>
        </authorList>
    </citation>
    <scope>NUCLEOTIDE SEQUENCE</scope>
    <source>
        <strain evidence="9">CR-1</strain>
    </source>
</reference>
<sequence length="260" mass="27953">MMNILLTNDDGIFSRGLWSLYDQFSKRHDVTVAAPDRERSAVGHGITLRRPLSAEKVDIGDGRSGYAINGTPADSVKIGIREILGRRPNFVISGINPGPNTGVNIHYSGTVAAAREAALFGAKAISVSINAREPSRWADAARFIEELAVLWADKSLPFGTFLNVNIPDVPLESVRGVKVSRQGLIDLMDIPAASAKLQKNTASEKDPKNLMYGPGDDGAVLNDNCISITPIKCDSTDHDVFEGIQTWGFMEKKPAHGGAA</sequence>
<feature type="binding site" evidence="7">
    <location>
        <position position="9"/>
    </location>
    <ligand>
        <name>a divalent metal cation</name>
        <dbReference type="ChEBI" id="CHEBI:60240"/>
    </ligand>
</feature>
<evidence type="ECO:0000259" key="8">
    <source>
        <dbReference type="Pfam" id="PF01975"/>
    </source>
</evidence>
<feature type="binding site" evidence="7">
    <location>
        <position position="96"/>
    </location>
    <ligand>
        <name>a divalent metal cation</name>
        <dbReference type="ChEBI" id="CHEBI:60240"/>
    </ligand>
</feature>
<dbReference type="GO" id="GO:0004309">
    <property type="term" value="F:exopolyphosphatase activity"/>
    <property type="evidence" value="ECO:0007669"/>
    <property type="project" value="TreeGrafter"/>
</dbReference>
<gene>
    <name evidence="7 9" type="primary">surE</name>
    <name evidence="9" type="ORF">EPICR_180024</name>
</gene>
<dbReference type="GO" id="GO:0008253">
    <property type="term" value="F:5'-nucleotidase activity"/>
    <property type="evidence" value="ECO:0007669"/>
    <property type="project" value="UniProtKB-UniRule"/>
</dbReference>
<feature type="binding site" evidence="7">
    <location>
        <position position="40"/>
    </location>
    <ligand>
        <name>a divalent metal cation</name>
        <dbReference type="ChEBI" id="CHEBI:60240"/>
    </ligand>
</feature>
<comment type="function">
    <text evidence="7">Nucleotidase that shows phosphatase activity on nucleoside 5'-monophosphates.</text>
</comment>
<dbReference type="NCBIfam" id="TIGR00087">
    <property type="entry name" value="surE"/>
    <property type="match status" value="1"/>
</dbReference>
<feature type="binding site" evidence="7">
    <location>
        <position position="10"/>
    </location>
    <ligand>
        <name>a divalent metal cation</name>
        <dbReference type="ChEBI" id="CHEBI:60240"/>
    </ligand>
</feature>
<comment type="similarity">
    <text evidence="2 7">Belongs to the SurE nucleotidase family.</text>
</comment>
<dbReference type="Gene3D" id="3.40.1210.10">
    <property type="entry name" value="Survival protein SurE-like phosphatase/nucleotidase"/>
    <property type="match status" value="1"/>
</dbReference>
<dbReference type="InterPro" id="IPR036523">
    <property type="entry name" value="SurE-like_sf"/>
</dbReference>
<evidence type="ECO:0000256" key="5">
    <source>
        <dbReference type="ARBA" id="ARBA00022741"/>
    </source>
</evidence>
<dbReference type="HAMAP" id="MF_00060">
    <property type="entry name" value="SurE"/>
    <property type="match status" value="1"/>
</dbReference>
<keyword evidence="6 7" id="KW-0378">Hydrolase</keyword>
<evidence type="ECO:0000256" key="1">
    <source>
        <dbReference type="ARBA" id="ARBA00000815"/>
    </source>
</evidence>
<dbReference type="EMBL" id="CAACVI010000010">
    <property type="protein sequence ID" value="VEN73470.1"/>
    <property type="molecule type" value="Genomic_DNA"/>
</dbReference>
<accession>A0A484HGC4</accession>
<proteinExistence type="inferred from homology"/>
<dbReference type="InterPro" id="IPR030048">
    <property type="entry name" value="SurE"/>
</dbReference>
<dbReference type="GO" id="GO:0000166">
    <property type="term" value="F:nucleotide binding"/>
    <property type="evidence" value="ECO:0007669"/>
    <property type="project" value="UniProtKB-KW"/>
</dbReference>
<dbReference type="Pfam" id="PF01975">
    <property type="entry name" value="SurE"/>
    <property type="match status" value="1"/>
</dbReference>
<dbReference type="GO" id="GO:0046872">
    <property type="term" value="F:metal ion binding"/>
    <property type="evidence" value="ECO:0007669"/>
    <property type="project" value="UniProtKB-UniRule"/>
</dbReference>
<keyword evidence="5 7" id="KW-0547">Nucleotide-binding</keyword>
<evidence type="ECO:0000313" key="9">
    <source>
        <dbReference type="EMBL" id="VEN73470.1"/>
    </source>
</evidence>
<dbReference type="GO" id="GO:0005737">
    <property type="term" value="C:cytoplasm"/>
    <property type="evidence" value="ECO:0007669"/>
    <property type="project" value="UniProtKB-SubCell"/>
</dbReference>
<evidence type="ECO:0000256" key="6">
    <source>
        <dbReference type="ARBA" id="ARBA00022801"/>
    </source>
</evidence>
<dbReference type="GO" id="GO:0008254">
    <property type="term" value="F:3'-nucleotidase activity"/>
    <property type="evidence" value="ECO:0007669"/>
    <property type="project" value="TreeGrafter"/>
</dbReference>
<dbReference type="EC" id="3.1.3.5" evidence="7"/>
<feature type="domain" description="Survival protein SurE-like phosphatase/nucleotidase" evidence="8">
    <location>
        <begin position="4"/>
        <end position="183"/>
    </location>
</feature>
<comment type="subcellular location">
    <subcellularLocation>
        <location evidence="7">Cytoplasm</location>
    </subcellularLocation>
</comment>
<dbReference type="PANTHER" id="PTHR30457">
    <property type="entry name" value="5'-NUCLEOTIDASE SURE"/>
    <property type="match status" value="1"/>
</dbReference>